<evidence type="ECO:0000313" key="15">
    <source>
        <dbReference type="EMBL" id="MFK4751254.1"/>
    </source>
</evidence>
<dbReference type="SMART" id="SM00487">
    <property type="entry name" value="DEXDc"/>
    <property type="match status" value="1"/>
</dbReference>
<evidence type="ECO:0000259" key="13">
    <source>
        <dbReference type="PROSITE" id="PS51192"/>
    </source>
</evidence>
<comment type="caution">
    <text evidence="15">The sequence shown here is derived from an EMBL/GenBank/DDBJ whole genome shotgun (WGS) entry which is preliminary data.</text>
</comment>
<dbReference type="PANTHER" id="PTHR13710">
    <property type="entry name" value="DNA HELICASE RECQ FAMILY MEMBER"/>
    <property type="match status" value="1"/>
</dbReference>
<gene>
    <name evidence="15" type="ORF">WG929_02425</name>
</gene>
<evidence type="ECO:0000256" key="11">
    <source>
        <dbReference type="ARBA" id="ARBA00044535"/>
    </source>
</evidence>
<evidence type="ECO:0000256" key="6">
    <source>
        <dbReference type="ARBA" id="ARBA00022840"/>
    </source>
</evidence>
<dbReference type="EMBL" id="JBBKTX010000002">
    <property type="protein sequence ID" value="MFK4751254.1"/>
    <property type="molecule type" value="Genomic_DNA"/>
</dbReference>
<evidence type="ECO:0000256" key="12">
    <source>
        <dbReference type="ARBA" id="ARBA00044550"/>
    </source>
</evidence>
<keyword evidence="8" id="KW-0413">Isomerase</keyword>
<evidence type="ECO:0000256" key="4">
    <source>
        <dbReference type="ARBA" id="ARBA00022801"/>
    </source>
</evidence>
<dbReference type="InterPro" id="IPR036388">
    <property type="entry name" value="WH-like_DNA-bd_sf"/>
</dbReference>
<comment type="catalytic activity">
    <reaction evidence="9">
        <text>Couples ATP hydrolysis with the unwinding of duplex DNA by translocating in the 3'-5' direction.</text>
        <dbReference type="EC" id="5.6.2.4"/>
    </reaction>
</comment>
<evidence type="ECO:0000256" key="5">
    <source>
        <dbReference type="ARBA" id="ARBA00022806"/>
    </source>
</evidence>
<evidence type="ECO:0000256" key="9">
    <source>
        <dbReference type="ARBA" id="ARBA00034617"/>
    </source>
</evidence>
<dbReference type="PROSITE" id="PS51192">
    <property type="entry name" value="HELICASE_ATP_BIND_1"/>
    <property type="match status" value="1"/>
</dbReference>
<protein>
    <recommendedName>
        <fullName evidence="11">ATP-dependent DNA helicase RecQ</fullName>
        <ecNumber evidence="10">5.6.2.4</ecNumber>
    </recommendedName>
    <alternativeName>
        <fullName evidence="12">DNA 3'-5' helicase RecQ</fullName>
    </alternativeName>
</protein>
<dbReference type="GO" id="GO:0016787">
    <property type="term" value="F:hydrolase activity"/>
    <property type="evidence" value="ECO:0007669"/>
    <property type="project" value="UniProtKB-KW"/>
</dbReference>
<dbReference type="SUPFAM" id="SSF52540">
    <property type="entry name" value="P-loop containing nucleoside triphosphate hydrolases"/>
    <property type="match status" value="1"/>
</dbReference>
<keyword evidence="3" id="KW-0547">Nucleotide-binding</keyword>
<dbReference type="InterPro" id="IPR001650">
    <property type="entry name" value="Helicase_C-like"/>
</dbReference>
<evidence type="ECO:0000256" key="10">
    <source>
        <dbReference type="ARBA" id="ARBA00034808"/>
    </source>
</evidence>
<keyword evidence="6" id="KW-0067">ATP-binding</keyword>
<comment type="similarity">
    <text evidence="1">Belongs to the helicase family. RecQ subfamily.</text>
</comment>
<dbReference type="InterPro" id="IPR032284">
    <property type="entry name" value="RecQ_Zn-bd"/>
</dbReference>
<dbReference type="CDD" id="cd18018">
    <property type="entry name" value="DEXHc_RecQ4-like"/>
    <property type="match status" value="1"/>
</dbReference>
<evidence type="ECO:0000256" key="1">
    <source>
        <dbReference type="ARBA" id="ARBA00005446"/>
    </source>
</evidence>
<feature type="domain" description="Helicase C-terminal" evidence="14">
    <location>
        <begin position="224"/>
        <end position="373"/>
    </location>
</feature>
<dbReference type="Pfam" id="PF16124">
    <property type="entry name" value="RecQ_Zn_bind"/>
    <property type="match status" value="1"/>
</dbReference>
<dbReference type="Gene3D" id="1.10.10.10">
    <property type="entry name" value="Winged helix-like DNA-binding domain superfamily/Winged helix DNA-binding domain"/>
    <property type="match status" value="1"/>
</dbReference>
<dbReference type="InterPro" id="IPR014001">
    <property type="entry name" value="Helicase_ATP-bd"/>
</dbReference>
<accession>A0ABW8NE88</accession>
<dbReference type="PANTHER" id="PTHR13710:SF105">
    <property type="entry name" value="ATP-DEPENDENT DNA HELICASE Q1"/>
    <property type="match status" value="1"/>
</dbReference>
<name>A0ABW8NE88_9GAMM</name>
<dbReference type="NCBIfam" id="TIGR00614">
    <property type="entry name" value="recQ_fam"/>
    <property type="match status" value="1"/>
</dbReference>
<sequence>MPLSWQQPLQQCFGFDSLRPGQQAVIETLLAGRSAAAIFPTGSGKSLCYQLPALLLPHLTLVISPLLALMQDQVQYLQSRGIAAATIDSTQSRDEAQAVMNGVRSGTTKILMVSVERLKNERFRQFIGQVPISLLVVDEAHCISEWGHNFRPDYLKLPDYCREFAVPQVLLLTATATQAVIDDMQTHFAIAVNDVVTTGFHRPNLRLLVQPTAVSDRVDQCATWLQHLARKSAQKQQDFAAIIYVTLQHTAEEVARQLAPQLPFAVVAYHAGLGHEQREAIQQQFMSGAMPVIVATIAFGMGVDKSNIRQVMHYDLPKSIENYSQEIGRAGRDGHASDCIMLADESGLTVLENFVYGDGPELHSIQQVIQSISEQQQGSQWEVLMTPLSNTTNIRLLPLKTLLVNLEMRGVLTSQYSYFAEYRYKLEQSETELLNHFNGERQQFLQTLLNTSSKGRSWYTFNSDALEQALGKQASAGDRPTRVRALNALEFCQERGWIQLESKQMTDVYRVDGQKLAEPGLAESLYAHFLQKQTNEIHRIHTMLDLFRQPDCVSRRLAAYFGEQMPQDCGICSVCRGQFKAWAYTQHSHSLATLNAARLVAPLQQNIQQQFGQPASLELLTRFLCGIQVPWLSKVRARQLPGFGQLENIPYADVRHWLASGLT</sequence>
<dbReference type="InterPro" id="IPR004589">
    <property type="entry name" value="DNA_helicase_ATP-dep_RecQ"/>
</dbReference>
<proteinExistence type="inferred from homology"/>
<dbReference type="RefSeq" id="WP_416204749.1">
    <property type="nucleotide sequence ID" value="NZ_JBBKTX010000002.1"/>
</dbReference>
<organism evidence="15 16">
    <name type="scientific">Oceanobacter antarcticus</name>
    <dbReference type="NCBI Taxonomy" id="3133425"/>
    <lineage>
        <taxon>Bacteria</taxon>
        <taxon>Pseudomonadati</taxon>
        <taxon>Pseudomonadota</taxon>
        <taxon>Gammaproteobacteria</taxon>
        <taxon>Oceanospirillales</taxon>
        <taxon>Oceanospirillaceae</taxon>
        <taxon>Oceanobacter</taxon>
    </lineage>
</organism>
<dbReference type="InterPro" id="IPR027417">
    <property type="entry name" value="P-loop_NTPase"/>
</dbReference>
<dbReference type="InterPro" id="IPR002464">
    <property type="entry name" value="DNA/RNA_helicase_DEAH_CS"/>
</dbReference>
<reference evidence="15 16" key="1">
    <citation type="submission" date="2024-03" db="EMBL/GenBank/DDBJ databases">
        <title>High-quality draft genome sequence of Oceanobacter sp. wDCs-4.</title>
        <authorList>
            <person name="Dong C."/>
        </authorList>
    </citation>
    <scope>NUCLEOTIDE SEQUENCE [LARGE SCALE GENOMIC DNA]</scope>
    <source>
        <strain evidence="16">wDCs-4</strain>
    </source>
</reference>
<keyword evidence="16" id="KW-1185">Reference proteome</keyword>
<keyword evidence="2" id="KW-0479">Metal-binding</keyword>
<dbReference type="PROSITE" id="PS51194">
    <property type="entry name" value="HELICASE_CTER"/>
    <property type="match status" value="1"/>
</dbReference>
<evidence type="ECO:0000259" key="14">
    <source>
        <dbReference type="PROSITE" id="PS51194"/>
    </source>
</evidence>
<dbReference type="EC" id="5.6.2.4" evidence="10"/>
<keyword evidence="7" id="KW-0238">DNA-binding</keyword>
<feature type="domain" description="Helicase ATP-binding" evidence="13">
    <location>
        <begin position="26"/>
        <end position="194"/>
    </location>
</feature>
<evidence type="ECO:0000256" key="8">
    <source>
        <dbReference type="ARBA" id="ARBA00023235"/>
    </source>
</evidence>
<evidence type="ECO:0000313" key="16">
    <source>
        <dbReference type="Proteomes" id="UP001620597"/>
    </source>
</evidence>
<keyword evidence="4 15" id="KW-0378">Hydrolase</keyword>
<evidence type="ECO:0000256" key="7">
    <source>
        <dbReference type="ARBA" id="ARBA00023125"/>
    </source>
</evidence>
<evidence type="ECO:0000256" key="2">
    <source>
        <dbReference type="ARBA" id="ARBA00022723"/>
    </source>
</evidence>
<dbReference type="InterPro" id="IPR011545">
    <property type="entry name" value="DEAD/DEAH_box_helicase_dom"/>
</dbReference>
<dbReference type="Gene3D" id="3.40.50.300">
    <property type="entry name" value="P-loop containing nucleotide triphosphate hydrolases"/>
    <property type="match status" value="2"/>
</dbReference>
<keyword evidence="5 15" id="KW-0347">Helicase</keyword>
<dbReference type="GO" id="GO:0003678">
    <property type="term" value="F:DNA helicase activity"/>
    <property type="evidence" value="ECO:0007669"/>
    <property type="project" value="UniProtKB-EC"/>
</dbReference>
<dbReference type="PROSITE" id="PS00690">
    <property type="entry name" value="DEAH_ATP_HELICASE"/>
    <property type="match status" value="1"/>
</dbReference>
<dbReference type="Proteomes" id="UP001620597">
    <property type="component" value="Unassembled WGS sequence"/>
</dbReference>
<evidence type="ECO:0000256" key="3">
    <source>
        <dbReference type="ARBA" id="ARBA00022741"/>
    </source>
</evidence>
<dbReference type="Pfam" id="PF00271">
    <property type="entry name" value="Helicase_C"/>
    <property type="match status" value="1"/>
</dbReference>
<dbReference type="Pfam" id="PF00270">
    <property type="entry name" value="DEAD"/>
    <property type="match status" value="1"/>
</dbReference>
<dbReference type="SMART" id="SM00490">
    <property type="entry name" value="HELICc"/>
    <property type="match status" value="1"/>
</dbReference>